<feature type="region of interest" description="Disordered" evidence="1">
    <location>
        <begin position="16"/>
        <end position="67"/>
    </location>
</feature>
<organism evidence="2 3">
    <name type="scientific">Puccinia coronata f. sp. avenae</name>
    <dbReference type="NCBI Taxonomy" id="200324"/>
    <lineage>
        <taxon>Eukaryota</taxon>
        <taxon>Fungi</taxon>
        <taxon>Dikarya</taxon>
        <taxon>Basidiomycota</taxon>
        <taxon>Pucciniomycotina</taxon>
        <taxon>Pucciniomycetes</taxon>
        <taxon>Pucciniales</taxon>
        <taxon>Pucciniaceae</taxon>
        <taxon>Puccinia</taxon>
    </lineage>
</organism>
<reference evidence="2 3" key="1">
    <citation type="submission" date="2017-11" db="EMBL/GenBank/DDBJ databases">
        <title>De novo assembly and phasing of dikaryotic genomes from two isolates of Puccinia coronata f. sp. avenae, the causal agent of oat crown rust.</title>
        <authorList>
            <person name="Miller M.E."/>
            <person name="Zhang Y."/>
            <person name="Omidvar V."/>
            <person name="Sperschneider J."/>
            <person name="Schwessinger B."/>
            <person name="Raley C."/>
            <person name="Palmer J.M."/>
            <person name="Garnica D."/>
            <person name="Upadhyaya N."/>
            <person name="Rathjen J."/>
            <person name="Taylor J.M."/>
            <person name="Park R.F."/>
            <person name="Dodds P.N."/>
            <person name="Hirsch C.D."/>
            <person name="Kianian S.F."/>
            <person name="Figueroa M."/>
        </authorList>
    </citation>
    <scope>NUCLEOTIDE SEQUENCE [LARGE SCALE GENOMIC DNA]</scope>
    <source>
        <strain evidence="2">12SD80</strain>
    </source>
</reference>
<gene>
    <name evidence="2" type="ORF">PCASD_25221</name>
</gene>
<feature type="compositionally biased region" description="Basic residues" evidence="1">
    <location>
        <begin position="111"/>
        <end position="120"/>
    </location>
</feature>
<feature type="compositionally biased region" description="Basic and acidic residues" evidence="1">
    <location>
        <begin position="51"/>
        <end position="61"/>
    </location>
</feature>
<proteinExistence type="predicted"/>
<protein>
    <submittedName>
        <fullName evidence="2">Uncharacterized protein</fullName>
    </submittedName>
</protein>
<sequence length="166" mass="18752">MSVVHWTYTKKELADVSGSKVSANLPANKSKPKPEHNPIPTVKRRRGRPRKISEKDPRKIPETGCQAAPLTDAEWDRIEACAAANFSAIWKAWDEAELKEKKRKADQLANKKTKGKKPFATRKPTINASAKDDFIDQEQRLRVQKQSDTVVVLTVNYADWGSDKDL</sequence>
<evidence type="ECO:0000313" key="2">
    <source>
        <dbReference type="EMBL" id="PLW26418.1"/>
    </source>
</evidence>
<comment type="caution">
    <text evidence="2">The sequence shown here is derived from an EMBL/GenBank/DDBJ whole genome shotgun (WGS) entry which is preliminary data.</text>
</comment>
<accession>A0A2N5TLY8</accession>
<evidence type="ECO:0000256" key="1">
    <source>
        <dbReference type="SAM" id="MobiDB-lite"/>
    </source>
</evidence>
<evidence type="ECO:0000313" key="3">
    <source>
        <dbReference type="Proteomes" id="UP000235392"/>
    </source>
</evidence>
<dbReference type="EMBL" id="PGCI01000464">
    <property type="protein sequence ID" value="PLW26418.1"/>
    <property type="molecule type" value="Genomic_DNA"/>
</dbReference>
<feature type="region of interest" description="Disordered" evidence="1">
    <location>
        <begin position="104"/>
        <end position="131"/>
    </location>
</feature>
<dbReference type="Proteomes" id="UP000235392">
    <property type="component" value="Unassembled WGS sequence"/>
</dbReference>
<dbReference type="AlphaFoldDB" id="A0A2N5TLY8"/>
<name>A0A2N5TLY8_9BASI</name>